<dbReference type="InterPro" id="IPR032675">
    <property type="entry name" value="LRR_dom_sf"/>
</dbReference>
<dbReference type="SUPFAM" id="SSF52047">
    <property type="entry name" value="RNI-like"/>
    <property type="match status" value="1"/>
</dbReference>
<evidence type="ECO:0000313" key="3">
    <source>
        <dbReference type="Proteomes" id="UP000224567"/>
    </source>
</evidence>
<dbReference type="AlphaFoldDB" id="A0A2G2WDL9"/>
<evidence type="ECO:0000313" key="2">
    <source>
        <dbReference type="EMBL" id="PHT43328.1"/>
    </source>
</evidence>
<feature type="domain" description="F-box" evidence="1">
    <location>
        <begin position="22"/>
        <end position="63"/>
    </location>
</feature>
<dbReference type="Pfam" id="PF24758">
    <property type="entry name" value="LRR_At5g56370"/>
    <property type="match status" value="1"/>
</dbReference>
<name>A0A2G2WDL9_CAPBA</name>
<dbReference type="Gene3D" id="3.80.10.10">
    <property type="entry name" value="Ribonuclease Inhibitor"/>
    <property type="match status" value="1"/>
</dbReference>
<dbReference type="PANTHER" id="PTHR34145">
    <property type="entry name" value="OS02G0105600 PROTEIN"/>
    <property type="match status" value="1"/>
</dbReference>
<evidence type="ECO:0000259" key="1">
    <source>
        <dbReference type="SMART" id="SM00256"/>
    </source>
</evidence>
<sequence length="642" mass="73692">MTMTTGGGDKEDTDRVDRISSLPIDIIRRIHLCLPRVDAVRTSVLSQRWRTIWASHPKIYLNEEDFGAEFSVFRDKDEVDFSKYCDGEKEKRKAFLTYLQKSLDIRHKYFEHVDTFFLRMTVENASAESLVKKWIDFALKKKVKTLHISLKSRYGKRFDLCNIVFIAATLVDLRIEYCQISNCSFILPTLSSLCLVDVFIEDNDFKDLLAGCPGIEQLRITLYSKKLPTMVVSNPTLKLFGLYYPSFNGKVLIESKHLESFEFSFSRKFMWDIEITSRTTVRNLRLRGVNDQDRTLTHFINEFPLLEILVISDCSNLQNLYVSQRNLSSFEIYHVDEVEVRIDAPKLKSLEYTGGLTLFPGIEASKGLEFVRFYLNPEMLNDGWYIWLRNILECFAHAKHLSLICQSEQAIIFPDELAEVLLPTINDLKNLEIRIDSFAATSQQILDGFVWILPGLKTLSLTLGSITKVIEGSMSGLWILSQIAVDVKSRVMSRIGVEVKVRVVSRIGVEVKVKVVSWVDGESDQVLGRDRVDSLFLRMTVEKSSGELLVNKWISFALENKVKMLCLSLKTIYRDRFYLRGVAFCATTLVGLTIFDCEISNCSFMLPALKLLCLLAVCIEDDDFKDLSAGCPRIEQLLYREY</sequence>
<dbReference type="PANTHER" id="PTHR34145:SF69">
    <property type="entry name" value="FBD DOMAIN-CONTAINING PROTEIN"/>
    <property type="match status" value="1"/>
</dbReference>
<organism evidence="2 3">
    <name type="scientific">Capsicum baccatum</name>
    <name type="common">Peruvian pepper</name>
    <dbReference type="NCBI Taxonomy" id="33114"/>
    <lineage>
        <taxon>Eukaryota</taxon>
        <taxon>Viridiplantae</taxon>
        <taxon>Streptophyta</taxon>
        <taxon>Embryophyta</taxon>
        <taxon>Tracheophyta</taxon>
        <taxon>Spermatophyta</taxon>
        <taxon>Magnoliopsida</taxon>
        <taxon>eudicotyledons</taxon>
        <taxon>Gunneridae</taxon>
        <taxon>Pentapetalae</taxon>
        <taxon>asterids</taxon>
        <taxon>lamiids</taxon>
        <taxon>Solanales</taxon>
        <taxon>Solanaceae</taxon>
        <taxon>Solanoideae</taxon>
        <taxon>Capsiceae</taxon>
        <taxon>Capsicum</taxon>
    </lineage>
</organism>
<gene>
    <name evidence="2" type="ORF">CQW23_17353</name>
</gene>
<keyword evidence="3" id="KW-1185">Reference proteome</keyword>
<dbReference type="InterPro" id="IPR001810">
    <property type="entry name" value="F-box_dom"/>
</dbReference>
<accession>A0A2G2WDL9</accession>
<reference evidence="3" key="2">
    <citation type="journal article" date="2017" name="J. Anim. Genet.">
        <title>Multiple reference genome sequences of hot pepper reveal the massive evolution of plant disease resistance genes by retroduplication.</title>
        <authorList>
            <person name="Kim S."/>
            <person name="Park J."/>
            <person name="Yeom S.-I."/>
            <person name="Kim Y.-M."/>
            <person name="Seo E."/>
            <person name="Kim K.-T."/>
            <person name="Kim M.-S."/>
            <person name="Lee J.M."/>
            <person name="Cheong K."/>
            <person name="Shin H.-S."/>
            <person name="Kim S.-B."/>
            <person name="Han K."/>
            <person name="Lee J."/>
            <person name="Park M."/>
            <person name="Lee H.-A."/>
            <person name="Lee H.-Y."/>
            <person name="Lee Y."/>
            <person name="Oh S."/>
            <person name="Lee J.H."/>
            <person name="Choi E."/>
            <person name="Choi E."/>
            <person name="Lee S.E."/>
            <person name="Jeon J."/>
            <person name="Kim H."/>
            <person name="Choi G."/>
            <person name="Song H."/>
            <person name="Lee J."/>
            <person name="Lee S.-C."/>
            <person name="Kwon J.-K."/>
            <person name="Lee H.-Y."/>
            <person name="Koo N."/>
            <person name="Hong Y."/>
            <person name="Kim R.W."/>
            <person name="Kang W.-H."/>
            <person name="Huh J.H."/>
            <person name="Kang B.-C."/>
            <person name="Yang T.-J."/>
            <person name="Lee Y.-H."/>
            <person name="Bennetzen J.L."/>
            <person name="Choi D."/>
        </authorList>
    </citation>
    <scope>NUCLEOTIDE SEQUENCE [LARGE SCALE GENOMIC DNA]</scope>
    <source>
        <strain evidence="3">cv. PBC81</strain>
    </source>
</reference>
<dbReference type="SMART" id="SM00256">
    <property type="entry name" value="FBOX"/>
    <property type="match status" value="1"/>
</dbReference>
<dbReference type="SUPFAM" id="SSF81383">
    <property type="entry name" value="F-box domain"/>
    <property type="match status" value="1"/>
</dbReference>
<dbReference type="EMBL" id="MLFT02000007">
    <property type="protein sequence ID" value="PHT43328.1"/>
    <property type="molecule type" value="Genomic_DNA"/>
</dbReference>
<dbReference type="OrthoDB" id="1633542at2759"/>
<reference evidence="2 3" key="1">
    <citation type="journal article" date="2017" name="Genome Biol.">
        <title>New reference genome sequences of hot pepper reveal the massive evolution of plant disease-resistance genes by retroduplication.</title>
        <authorList>
            <person name="Kim S."/>
            <person name="Park J."/>
            <person name="Yeom S.I."/>
            <person name="Kim Y.M."/>
            <person name="Seo E."/>
            <person name="Kim K.T."/>
            <person name="Kim M.S."/>
            <person name="Lee J.M."/>
            <person name="Cheong K."/>
            <person name="Shin H.S."/>
            <person name="Kim S.B."/>
            <person name="Han K."/>
            <person name="Lee J."/>
            <person name="Park M."/>
            <person name="Lee H.A."/>
            <person name="Lee H.Y."/>
            <person name="Lee Y."/>
            <person name="Oh S."/>
            <person name="Lee J.H."/>
            <person name="Choi E."/>
            <person name="Choi E."/>
            <person name="Lee S.E."/>
            <person name="Jeon J."/>
            <person name="Kim H."/>
            <person name="Choi G."/>
            <person name="Song H."/>
            <person name="Lee J."/>
            <person name="Lee S.C."/>
            <person name="Kwon J.K."/>
            <person name="Lee H.Y."/>
            <person name="Koo N."/>
            <person name="Hong Y."/>
            <person name="Kim R.W."/>
            <person name="Kang W.H."/>
            <person name="Huh J.H."/>
            <person name="Kang B.C."/>
            <person name="Yang T.J."/>
            <person name="Lee Y.H."/>
            <person name="Bennetzen J.L."/>
            <person name="Choi D."/>
        </authorList>
    </citation>
    <scope>NUCLEOTIDE SEQUENCE [LARGE SCALE GENOMIC DNA]</scope>
    <source>
        <strain evidence="3">cv. PBC81</strain>
    </source>
</reference>
<dbReference type="Proteomes" id="UP000224567">
    <property type="component" value="Unassembled WGS sequence"/>
</dbReference>
<dbReference type="Pfam" id="PF00646">
    <property type="entry name" value="F-box"/>
    <property type="match status" value="1"/>
</dbReference>
<comment type="caution">
    <text evidence="2">The sequence shown here is derived from an EMBL/GenBank/DDBJ whole genome shotgun (WGS) entry which is preliminary data.</text>
</comment>
<proteinExistence type="predicted"/>
<dbReference type="InterPro" id="IPR055411">
    <property type="entry name" value="LRR_FXL15/At3g58940/PEG3-like"/>
</dbReference>
<protein>
    <recommendedName>
        <fullName evidence="1">F-box domain-containing protein</fullName>
    </recommendedName>
</protein>
<dbReference type="InterPro" id="IPR036047">
    <property type="entry name" value="F-box-like_dom_sf"/>
</dbReference>
<dbReference type="InterPro" id="IPR053772">
    <property type="entry name" value="At1g61320/At1g61330-like"/>
</dbReference>